<organism evidence="2 3">
    <name type="scientific">Scomber scombrus</name>
    <name type="common">Atlantic mackerel</name>
    <name type="synonym">Scomber vernalis</name>
    <dbReference type="NCBI Taxonomy" id="13677"/>
    <lineage>
        <taxon>Eukaryota</taxon>
        <taxon>Metazoa</taxon>
        <taxon>Chordata</taxon>
        <taxon>Craniata</taxon>
        <taxon>Vertebrata</taxon>
        <taxon>Euteleostomi</taxon>
        <taxon>Actinopterygii</taxon>
        <taxon>Neopterygii</taxon>
        <taxon>Teleostei</taxon>
        <taxon>Neoteleostei</taxon>
        <taxon>Acanthomorphata</taxon>
        <taxon>Pelagiaria</taxon>
        <taxon>Scombriformes</taxon>
        <taxon>Scombridae</taxon>
        <taxon>Scomber</taxon>
    </lineage>
</organism>
<feature type="compositionally biased region" description="Basic and acidic residues" evidence="1">
    <location>
        <begin position="9"/>
        <end position="21"/>
    </location>
</feature>
<feature type="region of interest" description="Disordered" evidence="1">
    <location>
        <begin position="1"/>
        <end position="21"/>
    </location>
</feature>
<keyword evidence="3" id="KW-1185">Reference proteome</keyword>
<gene>
    <name evidence="2" type="ORF">FSCOSCO3_A014542</name>
</gene>
<dbReference type="Proteomes" id="UP001314229">
    <property type="component" value="Unassembled WGS sequence"/>
</dbReference>
<accession>A0AAV1NJ62</accession>
<dbReference type="AlphaFoldDB" id="A0AAV1NJ62"/>
<proteinExistence type="predicted"/>
<dbReference type="EMBL" id="CAWUFR010000040">
    <property type="protein sequence ID" value="CAK6959601.1"/>
    <property type="molecule type" value="Genomic_DNA"/>
</dbReference>
<feature type="region of interest" description="Disordered" evidence="1">
    <location>
        <begin position="89"/>
        <end position="110"/>
    </location>
</feature>
<evidence type="ECO:0000313" key="2">
    <source>
        <dbReference type="EMBL" id="CAK6959601.1"/>
    </source>
</evidence>
<evidence type="ECO:0000313" key="3">
    <source>
        <dbReference type="Proteomes" id="UP001314229"/>
    </source>
</evidence>
<name>A0AAV1NJ62_SCOSC</name>
<reference evidence="2 3" key="1">
    <citation type="submission" date="2024-01" db="EMBL/GenBank/DDBJ databases">
        <authorList>
            <person name="Alioto T."/>
            <person name="Alioto T."/>
            <person name="Gomez Garrido J."/>
        </authorList>
    </citation>
    <scope>NUCLEOTIDE SEQUENCE [LARGE SCALE GENOMIC DNA]</scope>
</reference>
<protein>
    <submittedName>
        <fullName evidence="2">Uncharacterized protein</fullName>
    </submittedName>
</protein>
<sequence length="110" mass="11749">MMGIQKTQTENETHSLASKKDSWNLAHSESPIVYFADVFHTGAHLLFLDESVYCAGSSSTGVCDSLASTPCVFASTACVGGDPRHLDGTRRGTEGLHLHPKQNIQNGTTA</sequence>
<evidence type="ECO:0000256" key="1">
    <source>
        <dbReference type="SAM" id="MobiDB-lite"/>
    </source>
</evidence>
<comment type="caution">
    <text evidence="2">The sequence shown here is derived from an EMBL/GenBank/DDBJ whole genome shotgun (WGS) entry which is preliminary data.</text>
</comment>